<feature type="transmembrane region" description="Helical" evidence="7">
    <location>
        <begin position="233"/>
        <end position="256"/>
    </location>
</feature>
<reference evidence="9 10" key="1">
    <citation type="submission" date="2023-05" db="EMBL/GenBank/DDBJ databases">
        <title>Streptantibioticus silvisoli sp. nov., acidotolerant actinomycetes 1 from pine litter.</title>
        <authorList>
            <person name="Swiecimska M."/>
            <person name="Golinska P."/>
            <person name="Sangal V."/>
            <person name="Wachnowicz B."/>
            <person name="Goodfellow M."/>
        </authorList>
    </citation>
    <scope>NUCLEOTIDE SEQUENCE [LARGE SCALE GENOMIC DNA]</scope>
    <source>
        <strain evidence="9 10">SL54</strain>
    </source>
</reference>
<keyword evidence="4 7" id="KW-0812">Transmembrane</keyword>
<dbReference type="PANTHER" id="PTHR23513:SF6">
    <property type="entry name" value="MAJOR FACILITATOR SUPERFAMILY ASSOCIATED DOMAIN-CONTAINING PROTEIN"/>
    <property type="match status" value="1"/>
</dbReference>
<proteinExistence type="predicted"/>
<dbReference type="PANTHER" id="PTHR23513">
    <property type="entry name" value="INTEGRAL MEMBRANE EFFLUX PROTEIN-RELATED"/>
    <property type="match status" value="1"/>
</dbReference>
<keyword evidence="10" id="KW-1185">Reference proteome</keyword>
<feature type="transmembrane region" description="Helical" evidence="7">
    <location>
        <begin position="30"/>
        <end position="47"/>
    </location>
</feature>
<accession>A0ABT6W3V7</accession>
<feature type="transmembrane region" description="Helical" evidence="7">
    <location>
        <begin position="361"/>
        <end position="383"/>
    </location>
</feature>
<feature type="transmembrane region" description="Helical" evidence="7">
    <location>
        <begin position="268"/>
        <end position="289"/>
    </location>
</feature>
<evidence type="ECO:0000256" key="4">
    <source>
        <dbReference type="ARBA" id="ARBA00022692"/>
    </source>
</evidence>
<protein>
    <submittedName>
        <fullName evidence="9">MFS transporter</fullName>
    </submittedName>
</protein>
<comment type="subcellular location">
    <subcellularLocation>
        <location evidence="1">Cell membrane</location>
        <topology evidence="1">Multi-pass membrane protein</topology>
    </subcellularLocation>
</comment>
<dbReference type="Pfam" id="PF05977">
    <property type="entry name" value="MFS_3"/>
    <property type="match status" value="1"/>
</dbReference>
<keyword evidence="6 7" id="KW-0472">Membrane</keyword>
<sequence>MESHEPRAPGGTPPGRGFRLLWAGETTSKVGTAVTSVALPLLATLTLRSSAFQIGLIAAAQWLPWLLVGLPAGAWVDRWDPRRVMLWCDLLSALAVVGVPVAAAAGVLTFGQVLVAAFVLGLAGVFFSTAYQVYLPLVVAEDRLVGANARLQGSESGAQIAGPSLGGLLTQVFGAAAGLLVDAVSFAVSAACLLASPAPAGAARLRGGRPEPVRRAVREGLRFVLGDRLLRRFTLVAALTNLTATATETLLVIFLVRTVHLPAGTVGVLMAVGGTGGVLGALAAVPLAGRLGEARVARLSLAATAPFGLLVPLTARGPALALFVVGAAVPVAGMIVYNVVVSSFRQQHVPRGMLGRISATMRFLMFGVIPLGALAGGSLGSLIGPRAALWWVAGAALLPGVLLTLSPLRRMSRLTLLPVATASAPSGGA</sequence>
<dbReference type="Gene3D" id="1.20.1250.20">
    <property type="entry name" value="MFS general substrate transporter like domains"/>
    <property type="match status" value="1"/>
</dbReference>
<feature type="transmembrane region" description="Helical" evidence="7">
    <location>
        <begin position="113"/>
        <end position="134"/>
    </location>
</feature>
<comment type="caution">
    <text evidence="9">The sequence shown here is derived from an EMBL/GenBank/DDBJ whole genome shotgun (WGS) entry which is preliminary data.</text>
</comment>
<evidence type="ECO:0000256" key="3">
    <source>
        <dbReference type="ARBA" id="ARBA00022475"/>
    </source>
</evidence>
<feature type="domain" description="Major facilitator superfamily (MFS) profile" evidence="8">
    <location>
        <begin position="229"/>
        <end position="429"/>
    </location>
</feature>
<keyword evidence="3" id="KW-1003">Cell membrane</keyword>
<dbReference type="PROSITE" id="PS50850">
    <property type="entry name" value="MFS"/>
    <property type="match status" value="1"/>
</dbReference>
<feature type="transmembrane region" description="Helical" evidence="7">
    <location>
        <begin position="84"/>
        <end position="106"/>
    </location>
</feature>
<dbReference type="InterPro" id="IPR036259">
    <property type="entry name" value="MFS_trans_sf"/>
</dbReference>
<feature type="transmembrane region" description="Helical" evidence="7">
    <location>
        <begin position="389"/>
        <end position="408"/>
    </location>
</feature>
<dbReference type="InterPro" id="IPR020846">
    <property type="entry name" value="MFS_dom"/>
</dbReference>
<dbReference type="CDD" id="cd06173">
    <property type="entry name" value="MFS_MefA_like"/>
    <property type="match status" value="1"/>
</dbReference>
<evidence type="ECO:0000313" key="9">
    <source>
        <dbReference type="EMBL" id="MDI5965430.1"/>
    </source>
</evidence>
<dbReference type="RefSeq" id="WP_271322203.1">
    <property type="nucleotide sequence ID" value="NZ_JAAGKO020000035.1"/>
</dbReference>
<evidence type="ECO:0000256" key="5">
    <source>
        <dbReference type="ARBA" id="ARBA00022989"/>
    </source>
</evidence>
<keyword evidence="2" id="KW-0813">Transport</keyword>
<evidence type="ECO:0000259" key="8">
    <source>
        <dbReference type="PROSITE" id="PS50850"/>
    </source>
</evidence>
<feature type="transmembrane region" description="Helical" evidence="7">
    <location>
        <begin position="172"/>
        <end position="196"/>
    </location>
</feature>
<name>A0ABT6W3V7_9ACTN</name>
<keyword evidence="5 7" id="KW-1133">Transmembrane helix</keyword>
<gene>
    <name evidence="9" type="ORF">POF43_022340</name>
</gene>
<dbReference type="InterPro" id="IPR010290">
    <property type="entry name" value="TM_effector"/>
</dbReference>
<evidence type="ECO:0000313" key="10">
    <source>
        <dbReference type="Proteomes" id="UP001156398"/>
    </source>
</evidence>
<dbReference type="EMBL" id="JAAGKO020000035">
    <property type="protein sequence ID" value="MDI5965430.1"/>
    <property type="molecule type" value="Genomic_DNA"/>
</dbReference>
<organism evidence="9 10">
    <name type="scientific">Streptantibioticus silvisoli</name>
    <dbReference type="NCBI Taxonomy" id="2705255"/>
    <lineage>
        <taxon>Bacteria</taxon>
        <taxon>Bacillati</taxon>
        <taxon>Actinomycetota</taxon>
        <taxon>Actinomycetes</taxon>
        <taxon>Kitasatosporales</taxon>
        <taxon>Streptomycetaceae</taxon>
        <taxon>Streptantibioticus</taxon>
    </lineage>
</organism>
<feature type="transmembrane region" description="Helical" evidence="7">
    <location>
        <begin position="54"/>
        <end position="72"/>
    </location>
</feature>
<evidence type="ECO:0000256" key="1">
    <source>
        <dbReference type="ARBA" id="ARBA00004651"/>
    </source>
</evidence>
<dbReference type="Proteomes" id="UP001156398">
    <property type="component" value="Unassembled WGS sequence"/>
</dbReference>
<evidence type="ECO:0000256" key="6">
    <source>
        <dbReference type="ARBA" id="ARBA00023136"/>
    </source>
</evidence>
<evidence type="ECO:0000256" key="7">
    <source>
        <dbReference type="SAM" id="Phobius"/>
    </source>
</evidence>
<evidence type="ECO:0000256" key="2">
    <source>
        <dbReference type="ARBA" id="ARBA00022448"/>
    </source>
</evidence>
<dbReference type="SUPFAM" id="SSF103473">
    <property type="entry name" value="MFS general substrate transporter"/>
    <property type="match status" value="1"/>
</dbReference>
<feature type="transmembrane region" description="Helical" evidence="7">
    <location>
        <begin position="296"/>
        <end position="313"/>
    </location>
</feature>
<feature type="transmembrane region" description="Helical" evidence="7">
    <location>
        <begin position="319"/>
        <end position="340"/>
    </location>
</feature>